<keyword evidence="2" id="KW-1185">Reference proteome</keyword>
<dbReference type="AlphaFoldDB" id="A0A5C4RWB5"/>
<protein>
    <recommendedName>
        <fullName evidence="3">DUF1795 domain-containing protein</fullName>
    </recommendedName>
</protein>
<gene>
    <name evidence="1" type="ORF">E1B00_04200</name>
</gene>
<dbReference type="EMBL" id="SMDR01000001">
    <property type="protein sequence ID" value="TNJ34987.1"/>
    <property type="molecule type" value="Genomic_DNA"/>
</dbReference>
<accession>A0A5C4RWB5</accession>
<dbReference type="Proteomes" id="UP000305760">
    <property type="component" value="Unassembled WGS sequence"/>
</dbReference>
<reference evidence="1 2" key="1">
    <citation type="submission" date="2019-03" db="EMBL/GenBank/DDBJ databases">
        <title>Arenimonas daejeonensis sp. nov., isolated from compost.</title>
        <authorList>
            <person name="Jeon C.O."/>
        </authorList>
    </citation>
    <scope>NUCLEOTIDE SEQUENCE [LARGE SCALE GENOMIC DNA]</scope>
    <source>
        <strain evidence="1 2">R29</strain>
    </source>
</reference>
<evidence type="ECO:0000313" key="1">
    <source>
        <dbReference type="EMBL" id="TNJ34987.1"/>
    </source>
</evidence>
<dbReference type="PROSITE" id="PS51318">
    <property type="entry name" value="TAT"/>
    <property type="match status" value="1"/>
</dbReference>
<evidence type="ECO:0000313" key="2">
    <source>
        <dbReference type="Proteomes" id="UP000305760"/>
    </source>
</evidence>
<evidence type="ECO:0008006" key="3">
    <source>
        <dbReference type="Google" id="ProtNLM"/>
    </source>
</evidence>
<name>A0A5C4RWB5_9GAMM</name>
<dbReference type="InterPro" id="IPR006311">
    <property type="entry name" value="TAT_signal"/>
</dbReference>
<dbReference type="RefSeq" id="WP_139446017.1">
    <property type="nucleotide sequence ID" value="NZ_SMDR01000001.1"/>
</dbReference>
<organism evidence="1 2">
    <name type="scientific">Arenimonas terrae</name>
    <dbReference type="NCBI Taxonomy" id="2546226"/>
    <lineage>
        <taxon>Bacteria</taxon>
        <taxon>Pseudomonadati</taxon>
        <taxon>Pseudomonadota</taxon>
        <taxon>Gammaproteobacteria</taxon>
        <taxon>Lysobacterales</taxon>
        <taxon>Lysobacteraceae</taxon>
        <taxon>Arenimonas</taxon>
    </lineage>
</organism>
<proteinExistence type="predicted"/>
<comment type="caution">
    <text evidence="1">The sequence shown here is derived from an EMBL/GenBank/DDBJ whole genome shotgun (WGS) entry which is preliminary data.</text>
</comment>
<sequence length="209" mass="23002">MGIGRREFLKAFGATIAAYAAGPLQPVVLGGECYINRSLGLAFRQPPGWNYVLLKQFPLLRNEQVLEDNEISRMLLSGADPYVVMDRRDPGSPGPLAASMTAYVEEFAFEPGESLSQVPTLAARALALAVREHELLEQSAVFRLSGTESIEYFARFRFETPDVSVLARHRSLVGVKGGAIFTFNFFDYPEQGIDGQADFDAIRASITYA</sequence>
<dbReference type="OrthoDB" id="1341993at2"/>